<comment type="caution">
    <text evidence="2">The sequence shown here is derived from an EMBL/GenBank/DDBJ whole genome shotgun (WGS) entry which is preliminary data.</text>
</comment>
<gene>
    <name evidence="2" type="ORF">EWM64_g7119</name>
</gene>
<accession>A0A4Y9ZS74</accession>
<sequence>MTASSLFPAASTAPHAFSLFGQSPRDTYAMYEELHTIITRSPARPSQRQRSTSGSSVKSGLKKMFGAF</sequence>
<dbReference type="OrthoDB" id="3247421at2759"/>
<evidence type="ECO:0000313" key="3">
    <source>
        <dbReference type="Proteomes" id="UP000298061"/>
    </source>
</evidence>
<feature type="region of interest" description="Disordered" evidence="1">
    <location>
        <begin position="39"/>
        <end position="68"/>
    </location>
</feature>
<proteinExistence type="predicted"/>
<evidence type="ECO:0000256" key="1">
    <source>
        <dbReference type="SAM" id="MobiDB-lite"/>
    </source>
</evidence>
<dbReference type="Proteomes" id="UP000298061">
    <property type="component" value="Unassembled WGS sequence"/>
</dbReference>
<feature type="compositionally biased region" description="Low complexity" evidence="1">
    <location>
        <begin position="39"/>
        <end position="53"/>
    </location>
</feature>
<dbReference type="EMBL" id="SFCI01001058">
    <property type="protein sequence ID" value="TFY76893.1"/>
    <property type="molecule type" value="Genomic_DNA"/>
</dbReference>
<dbReference type="AlphaFoldDB" id="A0A4Y9ZS74"/>
<organism evidence="2 3">
    <name type="scientific">Hericium alpestre</name>
    <dbReference type="NCBI Taxonomy" id="135208"/>
    <lineage>
        <taxon>Eukaryota</taxon>
        <taxon>Fungi</taxon>
        <taxon>Dikarya</taxon>
        <taxon>Basidiomycota</taxon>
        <taxon>Agaricomycotina</taxon>
        <taxon>Agaricomycetes</taxon>
        <taxon>Russulales</taxon>
        <taxon>Hericiaceae</taxon>
        <taxon>Hericium</taxon>
    </lineage>
</organism>
<protein>
    <submittedName>
        <fullName evidence="2">Uncharacterized protein</fullName>
    </submittedName>
</protein>
<evidence type="ECO:0000313" key="2">
    <source>
        <dbReference type="EMBL" id="TFY76893.1"/>
    </source>
</evidence>
<name>A0A4Y9ZS74_9AGAM</name>
<reference evidence="2 3" key="1">
    <citation type="submission" date="2019-02" db="EMBL/GenBank/DDBJ databases">
        <title>Genome sequencing of the rare red list fungi Hericium alpestre (H. flagellum).</title>
        <authorList>
            <person name="Buettner E."/>
            <person name="Kellner H."/>
        </authorList>
    </citation>
    <scope>NUCLEOTIDE SEQUENCE [LARGE SCALE GENOMIC DNA]</scope>
    <source>
        <strain evidence="2 3">DSM 108284</strain>
    </source>
</reference>
<keyword evidence="3" id="KW-1185">Reference proteome</keyword>